<gene>
    <name evidence="2" type="ORF">UY19_C0024G0011</name>
</gene>
<evidence type="ECO:0000313" key="2">
    <source>
        <dbReference type="EMBL" id="KKU88791.1"/>
    </source>
</evidence>
<comment type="caution">
    <text evidence="2">The sequence shown here is derived from an EMBL/GenBank/DDBJ whole genome shotgun (WGS) entry which is preliminary data.</text>
</comment>
<sequence length="239" mass="27608">MGTETVSGYEFQTANFKGPLEKLLQLIEEKELEITRLNLAEVTADFIAYLGKLEDKMHRRELADFVVVAARLILIKSHALLPHLQLSEEEERDMAELEARLRLYKELHSGERAIASLWGKYVSYGRPFLLNVPKGFYLTEKVDVKELHKHIKLLAEGLVDLQKMEEGEVKMVSLEEKIKELFNWINARVRTNFSDLSKDKEKSEVVVMFLALLHLFKDFDVDIEQDELFSEIKIIGSNG</sequence>
<dbReference type="AlphaFoldDB" id="A0A0G1U400"/>
<accession>A0A0G1U400</accession>
<dbReference type="Gene3D" id="1.10.10.580">
    <property type="entry name" value="Structural maintenance of chromosome 1. Chain E"/>
    <property type="match status" value="1"/>
</dbReference>
<dbReference type="InterPro" id="IPR003768">
    <property type="entry name" value="ScpA"/>
</dbReference>
<name>A0A0G1U400_9BACT</name>
<dbReference type="Proteomes" id="UP000033882">
    <property type="component" value="Unassembled WGS sequence"/>
</dbReference>
<proteinExistence type="predicted"/>
<dbReference type="Gene3D" id="6.10.250.2410">
    <property type="match status" value="1"/>
</dbReference>
<evidence type="ECO:0000313" key="3">
    <source>
        <dbReference type="Proteomes" id="UP000033882"/>
    </source>
</evidence>
<dbReference type="InterPro" id="IPR023093">
    <property type="entry name" value="ScpA-like_C"/>
</dbReference>
<organism evidence="2 3">
    <name type="scientific">Candidatus Wolfebacteria bacterium GW2011_GWA2_47_9b</name>
    <dbReference type="NCBI Taxonomy" id="1619005"/>
    <lineage>
        <taxon>Bacteria</taxon>
        <taxon>Candidatus Wolfeibacteriota</taxon>
    </lineage>
</organism>
<evidence type="ECO:0000256" key="1">
    <source>
        <dbReference type="ARBA" id="ARBA00044777"/>
    </source>
</evidence>
<dbReference type="Pfam" id="PF02616">
    <property type="entry name" value="SMC_ScpA"/>
    <property type="match status" value="1"/>
</dbReference>
<dbReference type="PANTHER" id="PTHR33969">
    <property type="entry name" value="SEGREGATION AND CONDENSATION PROTEIN A"/>
    <property type="match status" value="1"/>
</dbReference>
<dbReference type="PANTHER" id="PTHR33969:SF2">
    <property type="entry name" value="SEGREGATION AND CONDENSATION PROTEIN A"/>
    <property type="match status" value="1"/>
</dbReference>
<dbReference type="EMBL" id="LCPB01000024">
    <property type="protein sequence ID" value="KKU88791.1"/>
    <property type="molecule type" value="Genomic_DNA"/>
</dbReference>
<protein>
    <recommendedName>
        <fullName evidence="1">Segregation and condensation protein A</fullName>
    </recommendedName>
</protein>
<reference evidence="2 3" key="1">
    <citation type="journal article" date="2015" name="Nature">
        <title>rRNA introns, odd ribosomes, and small enigmatic genomes across a large radiation of phyla.</title>
        <authorList>
            <person name="Brown C.T."/>
            <person name="Hug L.A."/>
            <person name="Thomas B.C."/>
            <person name="Sharon I."/>
            <person name="Castelle C.J."/>
            <person name="Singh A."/>
            <person name="Wilkins M.J."/>
            <person name="Williams K.H."/>
            <person name="Banfield J.F."/>
        </authorList>
    </citation>
    <scope>NUCLEOTIDE SEQUENCE [LARGE SCALE GENOMIC DNA]</scope>
</reference>